<evidence type="ECO:0000313" key="1">
    <source>
        <dbReference type="EMBL" id="MCP2163922.1"/>
    </source>
</evidence>
<protein>
    <submittedName>
        <fullName evidence="1">Uncharacterized protein</fullName>
    </submittedName>
</protein>
<proteinExistence type="predicted"/>
<organism evidence="1 2">
    <name type="scientific">Goodfellowiella coeruleoviolacea</name>
    <dbReference type="NCBI Taxonomy" id="334858"/>
    <lineage>
        <taxon>Bacteria</taxon>
        <taxon>Bacillati</taxon>
        <taxon>Actinomycetota</taxon>
        <taxon>Actinomycetes</taxon>
        <taxon>Pseudonocardiales</taxon>
        <taxon>Pseudonocardiaceae</taxon>
        <taxon>Goodfellowiella</taxon>
    </lineage>
</organism>
<name>A0AAE3G933_9PSEU</name>
<reference evidence="1" key="1">
    <citation type="submission" date="2022-06" db="EMBL/GenBank/DDBJ databases">
        <title>Genomic Encyclopedia of Archaeal and Bacterial Type Strains, Phase II (KMG-II): from individual species to whole genera.</title>
        <authorList>
            <person name="Goeker M."/>
        </authorList>
    </citation>
    <scope>NUCLEOTIDE SEQUENCE</scope>
    <source>
        <strain evidence="1">DSM 43935</strain>
    </source>
</reference>
<keyword evidence="2" id="KW-1185">Reference proteome</keyword>
<gene>
    <name evidence="1" type="ORF">LX83_000762</name>
</gene>
<evidence type="ECO:0000313" key="2">
    <source>
        <dbReference type="Proteomes" id="UP001206128"/>
    </source>
</evidence>
<comment type="caution">
    <text evidence="1">The sequence shown here is derived from an EMBL/GenBank/DDBJ whole genome shotgun (WGS) entry which is preliminary data.</text>
</comment>
<accession>A0AAE3G933</accession>
<dbReference type="RefSeq" id="WP_253767091.1">
    <property type="nucleotide sequence ID" value="NZ_JAMTCK010000002.1"/>
</dbReference>
<sequence>MAVHWLEVPVTPPSAGRASTAIKYDVGNAVVVHGDNRAYVGLADRRAVRRLLARPDVRKLSDVDLATVQPVPGLPVSWSDLAAQVPGLGRPHARFRVLGLGDAIAVLTRRARIPECGACARRRKALNRITVWGWWRRRPTQVQPSGS</sequence>
<dbReference type="AlphaFoldDB" id="A0AAE3G933"/>
<dbReference type="EMBL" id="JAMTCK010000002">
    <property type="protein sequence ID" value="MCP2163922.1"/>
    <property type="molecule type" value="Genomic_DNA"/>
</dbReference>
<dbReference type="Proteomes" id="UP001206128">
    <property type="component" value="Unassembled WGS sequence"/>
</dbReference>